<evidence type="ECO:0000256" key="1">
    <source>
        <dbReference type="SAM" id="MobiDB-lite"/>
    </source>
</evidence>
<dbReference type="AlphaFoldDB" id="A0A0A1X694"/>
<dbReference type="EMBL" id="GBXI01007493">
    <property type="protein sequence ID" value="JAD06799.1"/>
    <property type="molecule type" value="Transcribed_RNA"/>
</dbReference>
<sequence>MHKSAVIFALLALCALQTSAKPIQNETVEALTEPITEPTTEPTTEESVVDEESTDASAEDGVVAPAEEPVEEFVEVSPQWVGDEVYVAVPEHERYVRHIGFGGIGGGFVGGFSGGEIISPAYSVSSIQTVPVITSVPVVSTISTYPTYSTGYGYGGFSPIGFGGVGFGKFRSSYSVKGFGVGGGFIG</sequence>
<feature type="compositionally biased region" description="Low complexity" evidence="1">
    <location>
        <begin position="32"/>
        <end position="42"/>
    </location>
</feature>
<feature type="region of interest" description="Disordered" evidence="1">
    <location>
        <begin position="31"/>
        <end position="62"/>
    </location>
</feature>
<accession>A0A0A1X694</accession>
<reference evidence="3" key="1">
    <citation type="submission" date="2014-11" db="EMBL/GenBank/DDBJ databases">
        <authorList>
            <person name="Geib S."/>
        </authorList>
    </citation>
    <scope>NUCLEOTIDE SEQUENCE</scope>
</reference>
<proteinExistence type="predicted"/>
<reference evidence="3" key="2">
    <citation type="journal article" date="2015" name="Gigascience">
        <title>Reconstructing a comprehensive transcriptome assembly of a white-pupal translocated strain of the pest fruit fly Bactrocera cucurbitae.</title>
        <authorList>
            <person name="Sim S.B."/>
            <person name="Calla B."/>
            <person name="Hall B."/>
            <person name="DeRego T."/>
            <person name="Geib S.M."/>
        </authorList>
    </citation>
    <scope>NUCLEOTIDE SEQUENCE</scope>
</reference>
<evidence type="ECO:0000313" key="3">
    <source>
        <dbReference type="EMBL" id="JAD06799.1"/>
    </source>
</evidence>
<feature type="chain" id="PRO_5001983171" evidence="2">
    <location>
        <begin position="21"/>
        <end position="187"/>
    </location>
</feature>
<protein>
    <submittedName>
        <fullName evidence="3">Probable ubiquitin-conjugating enzyme E2 R521</fullName>
    </submittedName>
</protein>
<organism evidence="3">
    <name type="scientific">Zeugodacus cucurbitae</name>
    <name type="common">Melon fruit fly</name>
    <name type="synonym">Bactrocera cucurbitae</name>
    <dbReference type="NCBI Taxonomy" id="28588"/>
    <lineage>
        <taxon>Eukaryota</taxon>
        <taxon>Metazoa</taxon>
        <taxon>Ecdysozoa</taxon>
        <taxon>Arthropoda</taxon>
        <taxon>Hexapoda</taxon>
        <taxon>Insecta</taxon>
        <taxon>Pterygota</taxon>
        <taxon>Neoptera</taxon>
        <taxon>Endopterygota</taxon>
        <taxon>Diptera</taxon>
        <taxon>Brachycera</taxon>
        <taxon>Muscomorpha</taxon>
        <taxon>Tephritoidea</taxon>
        <taxon>Tephritidae</taxon>
        <taxon>Zeugodacus</taxon>
        <taxon>Zeugodacus</taxon>
    </lineage>
</organism>
<feature type="signal peptide" evidence="2">
    <location>
        <begin position="1"/>
        <end position="20"/>
    </location>
</feature>
<name>A0A0A1X694_ZEUCU</name>
<evidence type="ECO:0000256" key="2">
    <source>
        <dbReference type="SAM" id="SignalP"/>
    </source>
</evidence>
<keyword evidence="2" id="KW-0732">Signal</keyword>
<feature type="compositionally biased region" description="Acidic residues" evidence="1">
    <location>
        <begin position="43"/>
        <end position="58"/>
    </location>
</feature>
<gene>
    <name evidence="3" type="primary">MIMI_R521_1</name>
    <name evidence="3" type="ORF">g.7005</name>
</gene>